<dbReference type="GO" id="GO:0009294">
    <property type="term" value="P:DNA-mediated transformation"/>
    <property type="evidence" value="ECO:0007669"/>
    <property type="project" value="InterPro"/>
</dbReference>
<protein>
    <submittedName>
        <fullName evidence="4">DNA-protecting protein DprA</fullName>
    </submittedName>
</protein>
<comment type="similarity">
    <text evidence="1">Belongs to the DprA/Smf family.</text>
</comment>
<reference evidence="4" key="2">
    <citation type="journal article" date="2021" name="PeerJ">
        <title>Extensive microbial diversity within the chicken gut microbiome revealed by metagenomics and culture.</title>
        <authorList>
            <person name="Gilroy R."/>
            <person name="Ravi A."/>
            <person name="Getino M."/>
            <person name="Pursley I."/>
            <person name="Horton D.L."/>
            <person name="Alikhan N.F."/>
            <person name="Baker D."/>
            <person name="Gharbi K."/>
            <person name="Hall N."/>
            <person name="Watson M."/>
            <person name="Adriaenssens E.M."/>
            <person name="Foster-Nyarko E."/>
            <person name="Jarju S."/>
            <person name="Secka A."/>
            <person name="Antonio M."/>
            <person name="Oren A."/>
            <person name="Chaudhuri R.R."/>
            <person name="La Ragione R."/>
            <person name="Hildebrand F."/>
            <person name="Pallen M.J."/>
        </authorList>
    </citation>
    <scope>NUCLEOTIDE SEQUENCE</scope>
    <source>
        <strain evidence="4">CHK154-7741</strain>
    </source>
</reference>
<dbReference type="PANTHER" id="PTHR43022">
    <property type="entry name" value="PROTEIN SMF"/>
    <property type="match status" value="1"/>
</dbReference>
<gene>
    <name evidence="4" type="primary">dprA</name>
    <name evidence="4" type="ORF">IAD26_09585</name>
</gene>
<sequence length="373" mass="41563">MTTNDENAKYWLAFASIEKIGSVFIKTLFNHFGSIKSAWCAGSDELYAIEGLTSRQISDFLKLRNQTNPDECLEYIQKKNIKFLNYTDTNYPKLLRQIYNPPMTLFYKGDLSRCNFDRTIAVVGSRKASEAAKTVLTKILSDFKGTDICIVSGLALGIDSCAHKAAVNNGISTIGVIASGFDYIYPTQNKDLYKKIEDESGVIFSEYWPTFQPLQWRFPHRNRIVTGLSKGTLVAEAAIKSGALISANLCLEQNRELMCMPGLLTNPNTEGIYKLIKNGAAVVTRAQDILDTLDWQVETKPEKKQNPLESLDLTEDEKTVFDIIATDPTSFDNIASKTGMDFGNLMVTLTNLELKGCIKQTDGEKYMSAINIG</sequence>
<dbReference type="SUPFAM" id="SSF102405">
    <property type="entry name" value="MCP/YpsA-like"/>
    <property type="match status" value="1"/>
</dbReference>
<dbReference type="Gene3D" id="1.10.10.10">
    <property type="entry name" value="Winged helix-like DNA-binding domain superfamily/Winged helix DNA-binding domain"/>
    <property type="match status" value="1"/>
</dbReference>
<comment type="caution">
    <text evidence="4">The sequence shown here is derived from an EMBL/GenBank/DDBJ whole genome shotgun (WGS) entry which is preliminary data.</text>
</comment>
<dbReference type="SUPFAM" id="SSF47781">
    <property type="entry name" value="RuvA domain 2-like"/>
    <property type="match status" value="1"/>
</dbReference>
<feature type="domain" description="DprA winged helix" evidence="3">
    <location>
        <begin position="310"/>
        <end position="363"/>
    </location>
</feature>
<dbReference type="Pfam" id="PF17782">
    <property type="entry name" value="WHD_DprA"/>
    <property type="match status" value="1"/>
</dbReference>
<dbReference type="NCBIfam" id="TIGR00732">
    <property type="entry name" value="dprA"/>
    <property type="match status" value="1"/>
</dbReference>
<name>A0A9D1N248_9CLOT</name>
<dbReference type="InterPro" id="IPR036388">
    <property type="entry name" value="WH-like_DNA-bd_sf"/>
</dbReference>
<evidence type="ECO:0000259" key="3">
    <source>
        <dbReference type="Pfam" id="PF17782"/>
    </source>
</evidence>
<dbReference type="InterPro" id="IPR057666">
    <property type="entry name" value="DrpA_SLOG"/>
</dbReference>
<evidence type="ECO:0000313" key="4">
    <source>
        <dbReference type="EMBL" id="HIU93367.1"/>
    </source>
</evidence>
<dbReference type="PANTHER" id="PTHR43022:SF1">
    <property type="entry name" value="PROTEIN SMF"/>
    <property type="match status" value="1"/>
</dbReference>
<dbReference type="Proteomes" id="UP000886748">
    <property type="component" value="Unassembled WGS sequence"/>
</dbReference>
<dbReference type="InterPro" id="IPR010994">
    <property type="entry name" value="RuvA_2-like"/>
</dbReference>
<evidence type="ECO:0000256" key="1">
    <source>
        <dbReference type="ARBA" id="ARBA00006525"/>
    </source>
</evidence>
<dbReference type="Gene3D" id="3.40.50.450">
    <property type="match status" value="1"/>
</dbReference>
<dbReference type="InterPro" id="IPR041614">
    <property type="entry name" value="DprA_WH"/>
</dbReference>
<evidence type="ECO:0000313" key="5">
    <source>
        <dbReference type="Proteomes" id="UP000886748"/>
    </source>
</evidence>
<dbReference type="Pfam" id="PF02481">
    <property type="entry name" value="DNA_processg_A"/>
    <property type="match status" value="1"/>
</dbReference>
<dbReference type="EMBL" id="DVOD01000069">
    <property type="protein sequence ID" value="HIU93367.1"/>
    <property type="molecule type" value="Genomic_DNA"/>
</dbReference>
<evidence type="ECO:0000259" key="2">
    <source>
        <dbReference type="Pfam" id="PF02481"/>
    </source>
</evidence>
<accession>A0A9D1N248</accession>
<feature type="domain" description="Smf/DprA SLOG" evidence="2">
    <location>
        <begin position="83"/>
        <end position="293"/>
    </location>
</feature>
<dbReference type="InterPro" id="IPR003488">
    <property type="entry name" value="DprA"/>
</dbReference>
<proteinExistence type="inferred from homology"/>
<organism evidence="4 5">
    <name type="scientific">Candidatus Limenecus avicola</name>
    <dbReference type="NCBI Taxonomy" id="2840847"/>
    <lineage>
        <taxon>Bacteria</taxon>
        <taxon>Bacillati</taxon>
        <taxon>Bacillota</taxon>
        <taxon>Clostridia</taxon>
        <taxon>Eubacteriales</taxon>
        <taxon>Clostridiaceae</taxon>
        <taxon>Clostridiaceae incertae sedis</taxon>
        <taxon>Candidatus Limenecus</taxon>
    </lineage>
</organism>
<dbReference type="AlphaFoldDB" id="A0A9D1N248"/>
<reference evidence="4" key="1">
    <citation type="submission" date="2020-10" db="EMBL/GenBank/DDBJ databases">
        <authorList>
            <person name="Gilroy R."/>
        </authorList>
    </citation>
    <scope>NUCLEOTIDE SEQUENCE</scope>
    <source>
        <strain evidence="4">CHK154-7741</strain>
    </source>
</reference>